<reference evidence="1 2" key="1">
    <citation type="submission" date="2013-02" db="EMBL/GenBank/DDBJ databases">
        <title>The Genome Sequence of Acinetobacter bouvetii CIP 107468.</title>
        <authorList>
            <consortium name="The Broad Institute Genome Sequencing Platform"/>
            <consortium name="The Broad Institute Genome Sequencing Center for Infectious Disease"/>
            <person name="Cerqueira G."/>
            <person name="Feldgarden M."/>
            <person name="Courvalin P."/>
            <person name="Perichon B."/>
            <person name="Grillot-Courvalin C."/>
            <person name="Clermont D."/>
            <person name="Rocha E."/>
            <person name="Yoon E.-J."/>
            <person name="Nemec A."/>
            <person name="Walker B."/>
            <person name="Young S.K."/>
            <person name="Zeng Q."/>
            <person name="Gargeya S."/>
            <person name="Fitzgerald M."/>
            <person name="Haas B."/>
            <person name="Abouelleil A."/>
            <person name="Alvarado L."/>
            <person name="Arachchi H.M."/>
            <person name="Berlin A.M."/>
            <person name="Chapman S.B."/>
            <person name="Dewar J."/>
            <person name="Goldberg J."/>
            <person name="Griggs A."/>
            <person name="Gujja S."/>
            <person name="Hansen M."/>
            <person name="Howarth C."/>
            <person name="Imamovic A."/>
            <person name="Larimer J."/>
            <person name="McCowan C."/>
            <person name="Murphy C."/>
            <person name="Neiman D."/>
            <person name="Pearson M."/>
            <person name="Priest M."/>
            <person name="Roberts A."/>
            <person name="Saif S."/>
            <person name="Shea T."/>
            <person name="Sisk P."/>
            <person name="Sykes S."/>
            <person name="Wortman J."/>
            <person name="Nusbaum C."/>
            <person name="Birren B."/>
        </authorList>
    </citation>
    <scope>NUCLEOTIDE SEQUENCE [LARGE SCALE GENOMIC DNA]</scope>
    <source>
        <strain evidence="1 2">CIP 107468</strain>
    </source>
</reference>
<name>N9DQF2_9GAMM</name>
<dbReference type="OrthoDB" id="8141296at2"/>
<protein>
    <submittedName>
        <fullName evidence="1">Uncharacterized protein</fullName>
    </submittedName>
</protein>
<dbReference type="InterPro" id="IPR023346">
    <property type="entry name" value="Lysozyme-like_dom_sf"/>
</dbReference>
<dbReference type="Proteomes" id="UP000018460">
    <property type="component" value="Unassembled WGS sequence"/>
</dbReference>
<dbReference type="EMBL" id="APQD01000012">
    <property type="protein sequence ID" value="ENV82925.1"/>
    <property type="molecule type" value="Genomic_DNA"/>
</dbReference>
<organism evidence="1 2">
    <name type="scientific">Acinetobacter bouvetii DSM 14964 = CIP 107468</name>
    <dbReference type="NCBI Taxonomy" id="1120925"/>
    <lineage>
        <taxon>Bacteria</taxon>
        <taxon>Pseudomonadati</taxon>
        <taxon>Pseudomonadota</taxon>
        <taxon>Gammaproteobacteria</taxon>
        <taxon>Moraxellales</taxon>
        <taxon>Moraxellaceae</taxon>
        <taxon>Acinetobacter</taxon>
    </lineage>
</organism>
<dbReference type="Gene3D" id="1.10.1740.240">
    <property type="match status" value="1"/>
</dbReference>
<dbReference type="PATRIC" id="fig|1120925.3.peg.1786"/>
<dbReference type="SUPFAM" id="SSF53955">
    <property type="entry name" value="Lysozyme-like"/>
    <property type="match status" value="1"/>
</dbReference>
<sequence length="58" mass="6490">MSKNLTFKLIDGDSVRLVVTGLEDISERGFEVIREFEGFRENAYLDIGGVWTGLLVLA</sequence>
<proteinExistence type="predicted"/>
<keyword evidence="2" id="KW-1185">Reference proteome</keyword>
<dbReference type="AlphaFoldDB" id="N9DQF2"/>
<accession>N9DQF2</accession>
<evidence type="ECO:0000313" key="2">
    <source>
        <dbReference type="Proteomes" id="UP000018460"/>
    </source>
</evidence>
<comment type="caution">
    <text evidence="1">The sequence shown here is derived from an EMBL/GenBank/DDBJ whole genome shotgun (WGS) entry which is preliminary data.</text>
</comment>
<gene>
    <name evidence="1" type="ORF">F941_01691</name>
</gene>
<evidence type="ECO:0000313" key="1">
    <source>
        <dbReference type="EMBL" id="ENV82925.1"/>
    </source>
</evidence>